<comment type="similarity">
    <text evidence="2 8">Belongs to the prokaryotic riboflavin transporter (P-RFT) (TC 2.A.87) family.</text>
</comment>
<dbReference type="Gene3D" id="1.10.1760.20">
    <property type="match status" value="1"/>
</dbReference>
<evidence type="ECO:0000256" key="6">
    <source>
        <dbReference type="ARBA" id="ARBA00022989"/>
    </source>
</evidence>
<feature type="transmembrane region" description="Helical" evidence="9">
    <location>
        <begin position="110"/>
        <end position="132"/>
    </location>
</feature>
<dbReference type="AlphaFoldDB" id="A0A1B8RQ32"/>
<reference evidence="10 11" key="1">
    <citation type="submission" date="2016-06" db="EMBL/GenBank/DDBJ databases">
        <authorList>
            <person name="Kjaerup R.B."/>
            <person name="Dalgaard T.S."/>
            <person name="Juul-Madsen H.R."/>
        </authorList>
    </citation>
    <scope>NUCLEOTIDE SEQUENCE [LARGE SCALE GENOMIC DNA]</scope>
    <source>
        <strain evidence="10 11">373-A1</strain>
    </source>
</reference>
<evidence type="ECO:0000256" key="1">
    <source>
        <dbReference type="ARBA" id="ARBA00004651"/>
    </source>
</evidence>
<evidence type="ECO:0000256" key="3">
    <source>
        <dbReference type="ARBA" id="ARBA00022448"/>
    </source>
</evidence>
<accession>A0A1B8RQ32</accession>
<name>A0A1B8RQ32_9CLOT</name>
<proteinExistence type="inferred from homology"/>
<gene>
    <name evidence="10" type="ORF">CP373A1_10640</name>
</gene>
<evidence type="ECO:0000313" key="11">
    <source>
        <dbReference type="Proteomes" id="UP000092714"/>
    </source>
</evidence>
<protein>
    <recommendedName>
        <fullName evidence="8">Riboflavin transporter</fullName>
    </recommendedName>
</protein>
<comment type="function">
    <text evidence="8">Probably a riboflavin-binding protein that interacts with the energy-coupling factor (ECF) ABC-transporter complex.</text>
</comment>
<dbReference type="EMBL" id="MAPZ01000019">
    <property type="protein sequence ID" value="OBY10940.1"/>
    <property type="molecule type" value="Genomic_DNA"/>
</dbReference>
<keyword evidence="5 9" id="KW-0812">Transmembrane</keyword>
<feature type="transmembrane region" description="Helical" evidence="9">
    <location>
        <begin position="78"/>
        <end position="98"/>
    </location>
</feature>
<dbReference type="GO" id="GO:0032217">
    <property type="term" value="F:riboflavin transmembrane transporter activity"/>
    <property type="evidence" value="ECO:0007669"/>
    <property type="project" value="UniProtKB-UniRule"/>
</dbReference>
<keyword evidence="4 8" id="KW-1003">Cell membrane</keyword>
<evidence type="ECO:0000256" key="9">
    <source>
        <dbReference type="SAM" id="Phobius"/>
    </source>
</evidence>
<organism evidence="10 11">
    <name type="scientific">Clostridium paraputrificum</name>
    <dbReference type="NCBI Taxonomy" id="29363"/>
    <lineage>
        <taxon>Bacteria</taxon>
        <taxon>Bacillati</taxon>
        <taxon>Bacillota</taxon>
        <taxon>Clostridia</taxon>
        <taxon>Eubacteriales</taxon>
        <taxon>Clostridiaceae</taxon>
        <taxon>Clostridium</taxon>
    </lineage>
</organism>
<dbReference type="InterPro" id="IPR024529">
    <property type="entry name" value="ECF_trnsprt_substrate-spec"/>
</dbReference>
<keyword evidence="7 8" id="KW-0472">Membrane</keyword>
<keyword evidence="3 8" id="KW-0813">Transport</keyword>
<feature type="transmembrane region" description="Helical" evidence="9">
    <location>
        <begin position="46"/>
        <end position="72"/>
    </location>
</feature>
<dbReference type="Pfam" id="PF12822">
    <property type="entry name" value="ECF_trnsprt"/>
    <property type="match status" value="1"/>
</dbReference>
<dbReference type="PIRSF" id="PIRSF037778">
    <property type="entry name" value="UCP037778_transp_RibU"/>
    <property type="match status" value="1"/>
</dbReference>
<comment type="subcellular location">
    <subcellularLocation>
        <location evidence="1">Cell membrane</location>
        <topology evidence="1">Multi-pass membrane protein</topology>
    </subcellularLocation>
</comment>
<comment type="caution">
    <text evidence="10">The sequence shown here is derived from an EMBL/GenBank/DDBJ whole genome shotgun (WGS) entry which is preliminary data.</text>
</comment>
<dbReference type="OrthoDB" id="9809216at2"/>
<evidence type="ECO:0000256" key="5">
    <source>
        <dbReference type="ARBA" id="ARBA00022692"/>
    </source>
</evidence>
<dbReference type="RefSeq" id="WP_027097030.1">
    <property type="nucleotide sequence ID" value="NZ_CABHIH010000002.1"/>
</dbReference>
<feature type="transmembrane region" description="Helical" evidence="9">
    <location>
        <begin position="144"/>
        <end position="171"/>
    </location>
</feature>
<dbReference type="GeneID" id="42774861"/>
<feature type="transmembrane region" description="Helical" evidence="9">
    <location>
        <begin position="13"/>
        <end position="34"/>
    </location>
</feature>
<keyword evidence="6 9" id="KW-1133">Transmembrane helix</keyword>
<keyword evidence="11" id="KW-1185">Reference proteome</keyword>
<evidence type="ECO:0000256" key="8">
    <source>
        <dbReference type="PIRNR" id="PIRNR037778"/>
    </source>
</evidence>
<evidence type="ECO:0000313" key="10">
    <source>
        <dbReference type="EMBL" id="OBY10940.1"/>
    </source>
</evidence>
<dbReference type="PANTHER" id="PTHR38438">
    <property type="entry name" value="RIBOFLAVIN TRANSPORTER RIBU"/>
    <property type="match status" value="1"/>
</dbReference>
<dbReference type="InterPro" id="IPR025720">
    <property type="entry name" value="RibU"/>
</dbReference>
<sequence length="195" mass="21079">MNTSKNLSKFVKIALLSAIAVVIMLFEIPLIPLFPWLKMDLSELPVLIGAFAFGPMSGVIIEGLKILLNLLITGTGTGFVGELANFIIGVSFVVPAAMIYHRNKSKKSAIIGMIVGGLFMEVAGILANIYLLLPAFGMSGKIDITQYVMVGLIPFNGLKAILVSAITMLVYKKLSVSIFKVDPGFDKSKELRKEN</sequence>
<dbReference type="Proteomes" id="UP000092714">
    <property type="component" value="Unassembled WGS sequence"/>
</dbReference>
<evidence type="ECO:0000256" key="7">
    <source>
        <dbReference type="ARBA" id="ARBA00023136"/>
    </source>
</evidence>
<evidence type="ECO:0000256" key="4">
    <source>
        <dbReference type="ARBA" id="ARBA00022475"/>
    </source>
</evidence>
<dbReference type="PANTHER" id="PTHR38438:SF1">
    <property type="entry name" value="RIBOFLAVIN TRANSPORTER RIBU"/>
    <property type="match status" value="1"/>
</dbReference>
<dbReference type="GO" id="GO:0005886">
    <property type="term" value="C:plasma membrane"/>
    <property type="evidence" value="ECO:0007669"/>
    <property type="project" value="UniProtKB-SubCell"/>
</dbReference>
<dbReference type="eggNOG" id="COG3601">
    <property type="taxonomic scope" value="Bacteria"/>
</dbReference>
<evidence type="ECO:0000256" key="2">
    <source>
        <dbReference type="ARBA" id="ARBA00005540"/>
    </source>
</evidence>